<sequence>MTSQYVESLRDVGLDRFCLSRARAAINLVLHDELANVRSLWQLIASNGGKTPMTDLIEVGSKLNVDIRLQITTGEITISNNTGEYITRTGVFIMNTLKQMQLNEHFEKWQALSVAGLPAREIVLDSYASGLWLREGWLSAKAVRNAIG</sequence>
<evidence type="ECO:0000313" key="1">
    <source>
        <dbReference type="EMBL" id="TKR61959.1"/>
    </source>
</evidence>
<dbReference type="Proteomes" id="UP000298663">
    <property type="component" value="Unassembled WGS sequence"/>
</dbReference>
<dbReference type="AlphaFoldDB" id="A0A4U5M000"/>
<proteinExistence type="predicted"/>
<dbReference type="EMBL" id="AZBU02000010">
    <property type="protein sequence ID" value="TKR61959.1"/>
    <property type="molecule type" value="Genomic_DNA"/>
</dbReference>
<gene>
    <name evidence="1" type="ORF">L596_025984</name>
</gene>
<organism evidence="1 2">
    <name type="scientific">Steinernema carpocapsae</name>
    <name type="common">Entomopathogenic nematode</name>
    <dbReference type="NCBI Taxonomy" id="34508"/>
    <lineage>
        <taxon>Eukaryota</taxon>
        <taxon>Metazoa</taxon>
        <taxon>Ecdysozoa</taxon>
        <taxon>Nematoda</taxon>
        <taxon>Chromadorea</taxon>
        <taxon>Rhabditida</taxon>
        <taxon>Tylenchina</taxon>
        <taxon>Panagrolaimomorpha</taxon>
        <taxon>Strongyloidoidea</taxon>
        <taxon>Steinernematidae</taxon>
        <taxon>Steinernema</taxon>
    </lineage>
</organism>
<reference evidence="1 2" key="1">
    <citation type="journal article" date="2015" name="Genome Biol.">
        <title>Comparative genomics of Steinernema reveals deeply conserved gene regulatory networks.</title>
        <authorList>
            <person name="Dillman A.R."/>
            <person name="Macchietto M."/>
            <person name="Porter C.F."/>
            <person name="Rogers A."/>
            <person name="Williams B."/>
            <person name="Antoshechkin I."/>
            <person name="Lee M.M."/>
            <person name="Goodwin Z."/>
            <person name="Lu X."/>
            <person name="Lewis E.E."/>
            <person name="Goodrich-Blair H."/>
            <person name="Stock S.P."/>
            <person name="Adams B.J."/>
            <person name="Sternberg P.W."/>
            <person name="Mortazavi A."/>
        </authorList>
    </citation>
    <scope>NUCLEOTIDE SEQUENCE [LARGE SCALE GENOMIC DNA]</scope>
    <source>
        <strain evidence="1 2">ALL</strain>
    </source>
</reference>
<reference evidence="1 2" key="2">
    <citation type="journal article" date="2019" name="G3 (Bethesda)">
        <title>Hybrid Assembly of the Genome of the Entomopathogenic Nematode Steinernema carpocapsae Identifies the X-Chromosome.</title>
        <authorList>
            <person name="Serra L."/>
            <person name="Macchietto M."/>
            <person name="Macias-Munoz A."/>
            <person name="McGill C.J."/>
            <person name="Rodriguez I.M."/>
            <person name="Rodriguez B."/>
            <person name="Murad R."/>
            <person name="Mortazavi A."/>
        </authorList>
    </citation>
    <scope>NUCLEOTIDE SEQUENCE [LARGE SCALE GENOMIC DNA]</scope>
    <source>
        <strain evidence="1 2">ALL</strain>
    </source>
</reference>
<accession>A0A4U5M000</accession>
<comment type="caution">
    <text evidence="1">The sequence shown here is derived from an EMBL/GenBank/DDBJ whole genome shotgun (WGS) entry which is preliminary data.</text>
</comment>
<protein>
    <submittedName>
        <fullName evidence="1">Uncharacterized protein</fullName>
    </submittedName>
</protein>
<evidence type="ECO:0000313" key="2">
    <source>
        <dbReference type="Proteomes" id="UP000298663"/>
    </source>
</evidence>
<keyword evidence="2" id="KW-1185">Reference proteome</keyword>
<name>A0A4U5M000_STECR</name>